<dbReference type="InterPro" id="IPR023408">
    <property type="entry name" value="MscS_beta-dom_sf"/>
</dbReference>
<feature type="transmembrane region" description="Helical" evidence="5">
    <location>
        <begin position="22"/>
        <end position="44"/>
    </location>
</feature>
<evidence type="ECO:0000259" key="6">
    <source>
        <dbReference type="Pfam" id="PF00924"/>
    </source>
</evidence>
<dbReference type="SUPFAM" id="SSF50182">
    <property type="entry name" value="Sm-like ribonucleoproteins"/>
    <property type="match status" value="1"/>
</dbReference>
<keyword evidence="4 5" id="KW-0472">Membrane</keyword>
<dbReference type="Proteomes" id="UP001526430">
    <property type="component" value="Unassembled WGS sequence"/>
</dbReference>
<evidence type="ECO:0000313" key="8">
    <source>
        <dbReference type="Proteomes" id="UP001526430"/>
    </source>
</evidence>
<comment type="caution">
    <text evidence="7">The sequence shown here is derived from an EMBL/GenBank/DDBJ whole genome shotgun (WGS) entry which is preliminary data.</text>
</comment>
<proteinExistence type="predicted"/>
<feature type="transmembrane region" description="Helical" evidence="5">
    <location>
        <begin position="98"/>
        <end position="124"/>
    </location>
</feature>
<evidence type="ECO:0000313" key="7">
    <source>
        <dbReference type="EMBL" id="MCW8088023.1"/>
    </source>
</evidence>
<comment type="subcellular location">
    <subcellularLocation>
        <location evidence="1">Membrane</location>
    </subcellularLocation>
</comment>
<dbReference type="Gene3D" id="2.30.30.60">
    <property type="match status" value="1"/>
</dbReference>
<dbReference type="EMBL" id="JAPFQI010000025">
    <property type="protein sequence ID" value="MCW8088023.1"/>
    <property type="molecule type" value="Genomic_DNA"/>
</dbReference>
<evidence type="ECO:0000256" key="3">
    <source>
        <dbReference type="ARBA" id="ARBA00022989"/>
    </source>
</evidence>
<accession>A0ABT3P0S9</accession>
<keyword evidence="2 5" id="KW-0812">Transmembrane</keyword>
<protein>
    <submittedName>
        <fullName evidence="7">Mechanosensitive ion channel family protein</fullName>
    </submittedName>
</protein>
<keyword evidence="8" id="KW-1185">Reference proteome</keyword>
<evidence type="ECO:0000256" key="1">
    <source>
        <dbReference type="ARBA" id="ARBA00004370"/>
    </source>
</evidence>
<dbReference type="Gene3D" id="1.10.287.1260">
    <property type="match status" value="1"/>
</dbReference>
<feature type="transmembrane region" description="Helical" evidence="5">
    <location>
        <begin position="172"/>
        <end position="191"/>
    </location>
</feature>
<sequence>MFDEIGRIARDVAHAGGWLPPWAVSLLALTAAVALALLVHRLLFRAMSRLVRDQDLFWRSLVARTSGPVRLGVITFALSIASELAPLSAGERSVLRHILLVGFIGLLGWGTLTALHIWTTIYLRRFKLDSQDNLLARKHVTQTRILRRVAGTLIITITVGAAMMTFSGVRQYGVSLLASAGAAGLVAGLALQPLLKNIFAGIQLAMTQPIRLDDAVIVEGEWGNVEEITSTYVVVRLWDLRRMVLPLTYFLEKPFQNWTRDSSALIGAVMIYLDYSVPVEEMRAKLEEVATSSPNWDGKVVALQVTDFRDSVMEVRMLISASDASRAFNLRCEVRETMIAWLQAEHPYALPRRRAEIAGLPRKAFWQGEREHERQAAE</sequence>
<dbReference type="PANTHER" id="PTHR30566:SF25">
    <property type="entry name" value="INNER MEMBRANE PROTEIN"/>
    <property type="match status" value="1"/>
</dbReference>
<dbReference type="InterPro" id="IPR006685">
    <property type="entry name" value="MscS_channel_2nd"/>
</dbReference>
<organism evidence="7 8">
    <name type="scientific">Sabulicella glaciei</name>
    <dbReference type="NCBI Taxonomy" id="2984948"/>
    <lineage>
        <taxon>Bacteria</taxon>
        <taxon>Pseudomonadati</taxon>
        <taxon>Pseudomonadota</taxon>
        <taxon>Alphaproteobacteria</taxon>
        <taxon>Acetobacterales</taxon>
        <taxon>Acetobacteraceae</taxon>
        <taxon>Sabulicella</taxon>
    </lineage>
</organism>
<evidence type="ECO:0000256" key="4">
    <source>
        <dbReference type="ARBA" id="ARBA00023136"/>
    </source>
</evidence>
<feature type="domain" description="Mechanosensitive ion channel MscS" evidence="6">
    <location>
        <begin position="194"/>
        <end position="260"/>
    </location>
</feature>
<reference evidence="7 8" key="1">
    <citation type="submission" date="2022-10" db="EMBL/GenBank/DDBJ databases">
        <title>Roseococcus glaciei nov., sp. nov., isolated from glacier.</title>
        <authorList>
            <person name="Liu Q."/>
            <person name="Xin Y.-H."/>
        </authorList>
    </citation>
    <scope>NUCLEOTIDE SEQUENCE [LARGE SCALE GENOMIC DNA]</scope>
    <source>
        <strain evidence="7 8">MDT2-1-1</strain>
    </source>
</reference>
<evidence type="ECO:0000256" key="5">
    <source>
        <dbReference type="SAM" id="Phobius"/>
    </source>
</evidence>
<feature type="transmembrane region" description="Helical" evidence="5">
    <location>
        <begin position="145"/>
        <end position="166"/>
    </location>
</feature>
<dbReference type="InterPro" id="IPR010920">
    <property type="entry name" value="LSM_dom_sf"/>
</dbReference>
<dbReference type="Pfam" id="PF00924">
    <property type="entry name" value="MS_channel_2nd"/>
    <property type="match status" value="1"/>
</dbReference>
<dbReference type="PANTHER" id="PTHR30566">
    <property type="entry name" value="YNAI-RELATED MECHANOSENSITIVE ION CHANNEL"/>
    <property type="match status" value="1"/>
</dbReference>
<dbReference type="RefSeq" id="WP_301592227.1">
    <property type="nucleotide sequence ID" value="NZ_JAPFQI010000025.1"/>
</dbReference>
<name>A0ABT3P0S9_9PROT</name>
<keyword evidence="3 5" id="KW-1133">Transmembrane helix</keyword>
<gene>
    <name evidence="7" type="ORF">OF850_20675</name>
</gene>
<evidence type="ECO:0000256" key="2">
    <source>
        <dbReference type="ARBA" id="ARBA00022692"/>
    </source>
</evidence>